<dbReference type="PROSITE" id="PS00065">
    <property type="entry name" value="D_2_HYDROXYACID_DH_1"/>
    <property type="match status" value="1"/>
</dbReference>
<dbReference type="InterPro" id="IPR036291">
    <property type="entry name" value="NAD(P)-bd_dom_sf"/>
</dbReference>
<dbReference type="SUPFAM" id="SSF52283">
    <property type="entry name" value="Formate/glycerate dehydrogenase catalytic domain-like"/>
    <property type="match status" value="1"/>
</dbReference>
<dbReference type="PROSITE" id="PS00671">
    <property type="entry name" value="D_2_HYDROXYACID_DH_3"/>
    <property type="match status" value="1"/>
</dbReference>
<dbReference type="InterPro" id="IPR029753">
    <property type="entry name" value="D-isomer_DH_CS"/>
</dbReference>
<evidence type="ECO:0000256" key="3">
    <source>
        <dbReference type="ARBA" id="ARBA00023027"/>
    </source>
</evidence>
<evidence type="ECO:0000259" key="4">
    <source>
        <dbReference type="Pfam" id="PF00389"/>
    </source>
</evidence>
<dbReference type="InterPro" id="IPR029752">
    <property type="entry name" value="D-isomer_DH_CS1"/>
</dbReference>
<dbReference type="GO" id="GO:0008465">
    <property type="term" value="F:hydroxypyruvate reductase (NADH) activity"/>
    <property type="evidence" value="ECO:0007669"/>
    <property type="project" value="UniProtKB-EC"/>
</dbReference>
<keyword evidence="2 6" id="KW-0560">Oxidoreductase</keyword>
<evidence type="ECO:0000256" key="1">
    <source>
        <dbReference type="ARBA" id="ARBA00005854"/>
    </source>
</evidence>
<dbReference type="InterPro" id="IPR006140">
    <property type="entry name" value="D-isomer_DH_NAD-bd"/>
</dbReference>
<organism evidence="6">
    <name type="scientific">termite gut metagenome</name>
    <dbReference type="NCBI Taxonomy" id="433724"/>
    <lineage>
        <taxon>unclassified sequences</taxon>
        <taxon>metagenomes</taxon>
        <taxon>organismal metagenomes</taxon>
    </lineage>
</organism>
<dbReference type="Gene3D" id="3.40.50.720">
    <property type="entry name" value="NAD(P)-binding Rossmann-like Domain"/>
    <property type="match status" value="2"/>
</dbReference>
<evidence type="ECO:0000313" key="6">
    <source>
        <dbReference type="EMBL" id="KAA6349551.1"/>
    </source>
</evidence>
<evidence type="ECO:0000259" key="5">
    <source>
        <dbReference type="Pfam" id="PF02826"/>
    </source>
</evidence>
<dbReference type="CDD" id="cd12162">
    <property type="entry name" value="2-Hacid_dh_4"/>
    <property type="match status" value="1"/>
</dbReference>
<accession>A0A5J4SVP2</accession>
<keyword evidence="3" id="KW-0520">NAD</keyword>
<protein>
    <submittedName>
        <fullName evidence="6">Glycerate dehydrogenase</fullName>
        <ecNumber evidence="6">1.1.1.29</ecNumber>
    </submittedName>
</protein>
<sequence>MKITVLDGYTLNPGDLDWHGLHSLGECTIYDRTPPDKVLERSQDAEALLTNKTVLPAGVINALPKLKYIGVLATGYNVVDIDAAKKRNIVVTNIPAYSTESVAQIVFAHILNIAQQVQHHSQEVRKGRWASSVDFSFWDTPLIELAEKKIGIIGLGNIGWRVAQIARAFGMNVYAHTSKPVSQLPPEITKLELDELFSVCDIVSLHCPLTEKTRELVNARRLSLMKPTAILINTGRGPLVNEKDLAEALNNNVIFAAGLDVLSSEPPLPNNPLLSAKNCYITPHVAWASFAARKRLMNIMLENLKAYMEGGTLNNIL</sequence>
<dbReference type="PROSITE" id="PS00670">
    <property type="entry name" value="D_2_HYDROXYACID_DH_2"/>
    <property type="match status" value="1"/>
</dbReference>
<dbReference type="PANTHER" id="PTHR43761:SF1">
    <property type="entry name" value="D-ISOMER SPECIFIC 2-HYDROXYACID DEHYDROGENASE CATALYTIC DOMAIN-CONTAINING PROTEIN-RELATED"/>
    <property type="match status" value="1"/>
</dbReference>
<proteinExistence type="inferred from homology"/>
<feature type="domain" description="D-isomer specific 2-hydroxyacid dehydrogenase catalytic" evidence="4">
    <location>
        <begin position="24"/>
        <end position="316"/>
    </location>
</feature>
<dbReference type="GO" id="GO:0051287">
    <property type="term" value="F:NAD binding"/>
    <property type="evidence" value="ECO:0007669"/>
    <property type="project" value="InterPro"/>
</dbReference>
<dbReference type="Pfam" id="PF00389">
    <property type="entry name" value="2-Hacid_dh"/>
    <property type="match status" value="1"/>
</dbReference>
<evidence type="ECO:0000256" key="2">
    <source>
        <dbReference type="ARBA" id="ARBA00023002"/>
    </source>
</evidence>
<dbReference type="PANTHER" id="PTHR43761">
    <property type="entry name" value="D-ISOMER SPECIFIC 2-HYDROXYACID DEHYDROGENASE FAMILY PROTEIN (AFU_ORTHOLOGUE AFUA_1G13630)"/>
    <property type="match status" value="1"/>
</dbReference>
<dbReference type="EC" id="1.1.1.29" evidence="6"/>
<dbReference type="Pfam" id="PF02826">
    <property type="entry name" value="2-Hacid_dh_C"/>
    <property type="match status" value="1"/>
</dbReference>
<dbReference type="SUPFAM" id="SSF51735">
    <property type="entry name" value="NAD(P)-binding Rossmann-fold domains"/>
    <property type="match status" value="1"/>
</dbReference>
<feature type="domain" description="D-isomer specific 2-hydroxyacid dehydrogenase NAD-binding" evidence="5">
    <location>
        <begin position="107"/>
        <end position="286"/>
    </location>
</feature>
<dbReference type="InterPro" id="IPR050418">
    <property type="entry name" value="D-iso_2-hydroxyacid_DH_PdxB"/>
</dbReference>
<comment type="caution">
    <text evidence="6">The sequence shown here is derived from an EMBL/GenBank/DDBJ whole genome shotgun (WGS) entry which is preliminary data.</text>
</comment>
<dbReference type="AlphaFoldDB" id="A0A5J4SVP2"/>
<comment type="similarity">
    <text evidence="1">Belongs to the D-isomer specific 2-hydroxyacid dehydrogenase family.</text>
</comment>
<dbReference type="EMBL" id="SNRY01000045">
    <property type="protein sequence ID" value="KAA6349551.1"/>
    <property type="molecule type" value="Genomic_DNA"/>
</dbReference>
<reference evidence="6" key="1">
    <citation type="submission" date="2019-03" db="EMBL/GenBank/DDBJ databases">
        <title>Single cell metagenomics reveals metabolic interactions within the superorganism composed of flagellate Streblomastix strix and complex community of Bacteroidetes bacteria on its surface.</title>
        <authorList>
            <person name="Treitli S.C."/>
            <person name="Kolisko M."/>
            <person name="Husnik F."/>
            <person name="Keeling P."/>
            <person name="Hampl V."/>
        </authorList>
    </citation>
    <scope>NUCLEOTIDE SEQUENCE</scope>
    <source>
        <strain evidence="6">STM</strain>
    </source>
</reference>
<dbReference type="FunFam" id="3.40.50.720:FF:000203">
    <property type="entry name" value="D-3-phosphoglycerate dehydrogenase (SerA)"/>
    <property type="match status" value="1"/>
</dbReference>
<dbReference type="InterPro" id="IPR006139">
    <property type="entry name" value="D-isomer_2_OHA_DH_cat_dom"/>
</dbReference>
<name>A0A5J4SVP2_9ZZZZ</name>
<gene>
    <name evidence="6" type="ORF">EZS27_003062</name>
</gene>